<dbReference type="Pfam" id="PF08843">
    <property type="entry name" value="AbiEii"/>
    <property type="match status" value="1"/>
</dbReference>
<reference evidence="1 2" key="2">
    <citation type="submission" date="2016-03" db="EMBL/GenBank/DDBJ databases">
        <title>New uncultured bacterium of the family Gallionellaceae from acid mine drainage: description and reconstruction of genome based on metagenomic analysis of microbial community.</title>
        <authorList>
            <person name="Kadnikov V."/>
            <person name="Ivasenko D."/>
            <person name="Beletsky A."/>
            <person name="Mardanov A."/>
            <person name="Danilova E."/>
            <person name="Pimenov N."/>
            <person name="Karnachuk O."/>
            <person name="Ravin N."/>
        </authorList>
    </citation>
    <scope>NUCLEOTIDE SEQUENCE [LARGE SCALE GENOMIC DNA]</scope>
    <source>
        <strain evidence="1">ShG14-8</strain>
    </source>
</reference>
<accession>A0A139BTJ5</accession>
<proteinExistence type="predicted"/>
<comment type="caution">
    <text evidence="1">The sequence shown here is derived from an EMBL/GenBank/DDBJ whole genome shotgun (WGS) entry which is preliminary data.</text>
</comment>
<protein>
    <recommendedName>
        <fullName evidence="3">Nucleotidyltransferase family protein</fullName>
    </recommendedName>
</protein>
<sequence length="161" mass="17815">MFELLKLLAQAKVDFVLVGGLAVALRGYSRFTMDVDVVLAMDEANLRRFIGAATEAGLHPTIPVPLESLAQPELIEQWHKEKGMLAFSLRSREAIATVLDVRVRPIVPFAELRKDAAWLEVGTVQVPVASIEHLIAMKTGTGRSKDQIDIEELRKIQASNE</sequence>
<name>A0A139BTJ5_9PROT</name>
<evidence type="ECO:0008006" key="3">
    <source>
        <dbReference type="Google" id="ProtNLM"/>
    </source>
</evidence>
<gene>
    <name evidence="1" type="ORF">AWT59_1596</name>
</gene>
<dbReference type="SUPFAM" id="SSF81301">
    <property type="entry name" value="Nucleotidyltransferase"/>
    <property type="match status" value="1"/>
</dbReference>
<evidence type="ECO:0000313" key="1">
    <source>
        <dbReference type="EMBL" id="KXS32282.1"/>
    </source>
</evidence>
<dbReference type="Gene3D" id="3.30.460.40">
    <property type="match status" value="1"/>
</dbReference>
<dbReference type="AlphaFoldDB" id="A0A139BTJ5"/>
<organism evidence="1 2">
    <name type="scientific">Candidatus Gallionella acididurans</name>
    <dbReference type="NCBI Taxonomy" id="1796491"/>
    <lineage>
        <taxon>Bacteria</taxon>
        <taxon>Pseudomonadati</taxon>
        <taxon>Pseudomonadota</taxon>
        <taxon>Betaproteobacteria</taxon>
        <taxon>Nitrosomonadales</taxon>
        <taxon>Gallionellaceae</taxon>
        <taxon>Gallionella</taxon>
    </lineage>
</organism>
<reference evidence="1 2" key="1">
    <citation type="submission" date="2016-02" db="EMBL/GenBank/DDBJ databases">
        <authorList>
            <person name="Wen L."/>
            <person name="He K."/>
            <person name="Yang H."/>
        </authorList>
    </citation>
    <scope>NUCLEOTIDE SEQUENCE [LARGE SCALE GENOMIC DNA]</scope>
    <source>
        <strain evidence="1">ShG14-8</strain>
    </source>
</reference>
<dbReference type="EMBL" id="LSLI01000035">
    <property type="protein sequence ID" value="KXS32282.1"/>
    <property type="molecule type" value="Genomic_DNA"/>
</dbReference>
<dbReference type="InterPro" id="IPR043519">
    <property type="entry name" value="NT_sf"/>
</dbReference>
<dbReference type="Proteomes" id="UP000070578">
    <property type="component" value="Unassembled WGS sequence"/>
</dbReference>
<dbReference type="InterPro" id="IPR014942">
    <property type="entry name" value="AbiEii"/>
</dbReference>
<evidence type="ECO:0000313" key="2">
    <source>
        <dbReference type="Proteomes" id="UP000070578"/>
    </source>
</evidence>